<comment type="caution">
    <text evidence="1">The sequence shown here is derived from an EMBL/GenBank/DDBJ whole genome shotgun (WGS) entry which is preliminary data.</text>
</comment>
<accession>A0AAD1U4L0</accession>
<reference evidence="1" key="1">
    <citation type="submission" date="2023-07" db="EMBL/GenBank/DDBJ databases">
        <authorList>
            <consortium name="AG Swart"/>
            <person name="Singh M."/>
            <person name="Singh A."/>
            <person name="Seah K."/>
            <person name="Emmerich C."/>
        </authorList>
    </citation>
    <scope>NUCLEOTIDE SEQUENCE</scope>
    <source>
        <strain evidence="1">DP1</strain>
    </source>
</reference>
<sequence>MDVKKFVSLSKQFFEALFKIERETERMREQLAEFENFEPFSVYRCVDIHKIGYIKPKMLQKYLLREVTVEECKEIIESISKPRDPSTLTFKEFYNYVMPNANKKLRMDALSREQRFVDVPKAERMDEGRIKQYVELFTDKLIHQQKKIHLLLTNMFIQELKIIHLFHMEKYQIVVTTSILNIGSQKSLPTTYNAMHKIEARDVLKYLKSIGVQASWNEVDFLIRRFLFESQYFRVPRPLRWGSKDNQNTESDETHFESVDLNYQKIYRQRVNKSAKSLGNSDTKMTIKHRYHPYEENQKKGYKNFMNGYKKNRKSQSTTRENKMATLDNFPYQEYPPQLVLPLDKTPPSVMKFSKKLAATNFNKQKKVPIKFAQRSKR</sequence>
<evidence type="ECO:0000313" key="1">
    <source>
        <dbReference type="EMBL" id="CAI2360397.1"/>
    </source>
</evidence>
<protein>
    <submittedName>
        <fullName evidence="1">Uncharacterized protein</fullName>
    </submittedName>
</protein>
<keyword evidence="2" id="KW-1185">Reference proteome</keyword>
<dbReference type="Proteomes" id="UP001295684">
    <property type="component" value="Unassembled WGS sequence"/>
</dbReference>
<dbReference type="AlphaFoldDB" id="A0AAD1U4L0"/>
<dbReference type="EMBL" id="CAMPGE010001603">
    <property type="protein sequence ID" value="CAI2360397.1"/>
    <property type="molecule type" value="Genomic_DNA"/>
</dbReference>
<organism evidence="1 2">
    <name type="scientific">Euplotes crassus</name>
    <dbReference type="NCBI Taxonomy" id="5936"/>
    <lineage>
        <taxon>Eukaryota</taxon>
        <taxon>Sar</taxon>
        <taxon>Alveolata</taxon>
        <taxon>Ciliophora</taxon>
        <taxon>Intramacronucleata</taxon>
        <taxon>Spirotrichea</taxon>
        <taxon>Hypotrichia</taxon>
        <taxon>Euplotida</taxon>
        <taxon>Euplotidae</taxon>
        <taxon>Moneuplotes</taxon>
    </lineage>
</organism>
<name>A0AAD1U4L0_EUPCR</name>
<evidence type="ECO:0000313" key="2">
    <source>
        <dbReference type="Proteomes" id="UP001295684"/>
    </source>
</evidence>
<proteinExistence type="predicted"/>
<gene>
    <name evidence="1" type="ORF">ECRASSUSDP1_LOCUS1699</name>
</gene>